<dbReference type="AlphaFoldDB" id="A0A1J1HLW9"/>
<protein>
    <submittedName>
        <fullName evidence="1">CLUMA_CG001021, isoform A</fullName>
    </submittedName>
</protein>
<organism evidence="1 2">
    <name type="scientific">Clunio marinus</name>
    <dbReference type="NCBI Taxonomy" id="568069"/>
    <lineage>
        <taxon>Eukaryota</taxon>
        <taxon>Metazoa</taxon>
        <taxon>Ecdysozoa</taxon>
        <taxon>Arthropoda</taxon>
        <taxon>Hexapoda</taxon>
        <taxon>Insecta</taxon>
        <taxon>Pterygota</taxon>
        <taxon>Neoptera</taxon>
        <taxon>Endopterygota</taxon>
        <taxon>Diptera</taxon>
        <taxon>Nematocera</taxon>
        <taxon>Chironomoidea</taxon>
        <taxon>Chironomidae</taxon>
        <taxon>Clunio</taxon>
    </lineage>
</organism>
<evidence type="ECO:0000313" key="2">
    <source>
        <dbReference type="Proteomes" id="UP000183832"/>
    </source>
</evidence>
<reference evidence="1 2" key="1">
    <citation type="submission" date="2015-04" db="EMBL/GenBank/DDBJ databases">
        <authorList>
            <person name="Syromyatnikov M.Y."/>
            <person name="Popov V.N."/>
        </authorList>
    </citation>
    <scope>NUCLEOTIDE SEQUENCE [LARGE SCALE GENOMIC DNA]</scope>
</reference>
<gene>
    <name evidence="1" type="ORF">CLUMA_CG001021</name>
</gene>
<evidence type="ECO:0000313" key="1">
    <source>
        <dbReference type="EMBL" id="CRK87217.1"/>
    </source>
</evidence>
<dbReference type="EMBL" id="CVRI01000004">
    <property type="protein sequence ID" value="CRK87217.1"/>
    <property type="molecule type" value="Genomic_DNA"/>
</dbReference>
<keyword evidence="2" id="KW-1185">Reference proteome</keyword>
<dbReference type="Proteomes" id="UP000183832">
    <property type="component" value="Unassembled WGS sequence"/>
</dbReference>
<sequence>MTFTRFIKVFCLDCHKGVSFPLTYSLSSLNLQELKTSPRLFPVVIAVTAMNAVLSLAVDDKKNNTAFLFLPFDENVVVIFDKEKEEEKLLRKTESNFGV</sequence>
<proteinExistence type="predicted"/>
<name>A0A1J1HLW9_9DIPT</name>
<accession>A0A1J1HLW9</accession>